<dbReference type="Proteomes" id="UP000244722">
    <property type="component" value="Unassembled WGS sequence"/>
</dbReference>
<comment type="caution">
    <text evidence="1">The sequence shown here is derived from an EMBL/GenBank/DDBJ whole genome shotgun (WGS) entry which is preliminary data.</text>
</comment>
<name>A0A2T6ZWD3_TUBBO</name>
<protein>
    <submittedName>
        <fullName evidence="1">Uncharacterized protein</fullName>
    </submittedName>
</protein>
<evidence type="ECO:0000313" key="2">
    <source>
        <dbReference type="Proteomes" id="UP000244722"/>
    </source>
</evidence>
<keyword evidence="2" id="KW-1185">Reference proteome</keyword>
<proteinExistence type="predicted"/>
<gene>
    <name evidence="1" type="ORF">B9Z19DRAFT_792979</name>
</gene>
<dbReference type="EMBL" id="NESQ01000082">
    <property type="protein sequence ID" value="PUU79811.1"/>
    <property type="molecule type" value="Genomic_DNA"/>
</dbReference>
<dbReference type="AlphaFoldDB" id="A0A2T6ZWD3"/>
<reference evidence="1 2" key="1">
    <citation type="submission" date="2017-04" db="EMBL/GenBank/DDBJ databases">
        <title>Draft genome sequence of Tuber borchii Vittad., a whitish edible truffle.</title>
        <authorList>
            <consortium name="DOE Joint Genome Institute"/>
            <person name="Murat C."/>
            <person name="Kuo A."/>
            <person name="Barry K.W."/>
            <person name="Clum A."/>
            <person name="Dockter R.B."/>
            <person name="Fauchery L."/>
            <person name="Iotti M."/>
            <person name="Kohler A."/>
            <person name="Labutti K."/>
            <person name="Lindquist E.A."/>
            <person name="Lipzen A."/>
            <person name="Ohm R.A."/>
            <person name="Wang M."/>
            <person name="Grigoriev I.V."/>
            <person name="Zambonelli A."/>
            <person name="Martin F.M."/>
        </authorList>
    </citation>
    <scope>NUCLEOTIDE SEQUENCE [LARGE SCALE GENOMIC DNA]</scope>
    <source>
        <strain evidence="1 2">Tbo3840</strain>
    </source>
</reference>
<evidence type="ECO:0000313" key="1">
    <source>
        <dbReference type="EMBL" id="PUU79811.1"/>
    </source>
</evidence>
<accession>A0A2T6ZWD3</accession>
<organism evidence="1 2">
    <name type="scientific">Tuber borchii</name>
    <name type="common">White truffle</name>
    <dbReference type="NCBI Taxonomy" id="42251"/>
    <lineage>
        <taxon>Eukaryota</taxon>
        <taxon>Fungi</taxon>
        <taxon>Dikarya</taxon>
        <taxon>Ascomycota</taxon>
        <taxon>Pezizomycotina</taxon>
        <taxon>Pezizomycetes</taxon>
        <taxon>Pezizales</taxon>
        <taxon>Tuberaceae</taxon>
        <taxon>Tuber</taxon>
    </lineage>
</organism>
<sequence>MEGSLKAVILYIVAVQYLGQDFSFRSRNLFLVYSGDYCFCDSLSGYCLHRRRRSNEKGSRKKMNNNVKGDSCPGFLTLWQGVCAEDRSGRGVAGHVGNLCERLAHPFLYFPYVNAKEWSLANSCSNNPAQDCTSTSTSVYYTGRDYSSKILRKVLCLGDSHGYRTDPLAAPNSRHVPVRNIPGTL</sequence>